<dbReference type="GO" id="GO:0016705">
    <property type="term" value="F:oxidoreductase activity, acting on paired donors, with incorporation or reduction of molecular oxygen"/>
    <property type="evidence" value="ECO:0007669"/>
    <property type="project" value="InterPro"/>
</dbReference>
<dbReference type="Gene3D" id="3.20.20.30">
    <property type="entry name" value="Luciferase-like domain"/>
    <property type="match status" value="1"/>
</dbReference>
<organism evidence="6 7">
    <name type="scientific">Brevibacterium sediminis</name>
    <dbReference type="NCBI Taxonomy" id="1857024"/>
    <lineage>
        <taxon>Bacteria</taxon>
        <taxon>Bacillati</taxon>
        <taxon>Actinomycetota</taxon>
        <taxon>Actinomycetes</taxon>
        <taxon>Micrococcales</taxon>
        <taxon>Brevibacteriaceae</taxon>
        <taxon>Brevibacterium</taxon>
    </lineage>
</organism>
<dbReference type="AlphaFoldDB" id="A0A5C4X0N6"/>
<dbReference type="Pfam" id="PF00296">
    <property type="entry name" value="Bac_luciferase"/>
    <property type="match status" value="1"/>
</dbReference>
<comment type="caution">
    <text evidence="6">The sequence shown here is derived from an EMBL/GenBank/DDBJ whole genome shotgun (WGS) entry which is preliminary data.</text>
</comment>
<gene>
    <name evidence="6" type="ORF">FHQ09_12660</name>
</gene>
<evidence type="ECO:0000259" key="5">
    <source>
        <dbReference type="Pfam" id="PF00296"/>
    </source>
</evidence>
<name>A0A5C4X0N6_9MICO</name>
<dbReference type="PANTHER" id="PTHR30011:SF16">
    <property type="entry name" value="C2H2 FINGER DOMAIN TRANSCRIPTION FACTOR (EUROFUNG)-RELATED"/>
    <property type="match status" value="1"/>
</dbReference>
<dbReference type="SUPFAM" id="SSF51679">
    <property type="entry name" value="Bacterial luciferase-like"/>
    <property type="match status" value="1"/>
</dbReference>
<keyword evidence="3" id="KW-0560">Oxidoreductase</keyword>
<accession>A0A5C4X0N6</accession>
<evidence type="ECO:0000313" key="7">
    <source>
        <dbReference type="Proteomes" id="UP000314223"/>
    </source>
</evidence>
<dbReference type="InterPro" id="IPR011251">
    <property type="entry name" value="Luciferase-like_dom"/>
</dbReference>
<evidence type="ECO:0000313" key="6">
    <source>
        <dbReference type="EMBL" id="TNM54113.1"/>
    </source>
</evidence>
<proteinExistence type="predicted"/>
<feature type="domain" description="Luciferase-like" evidence="5">
    <location>
        <begin position="28"/>
        <end position="202"/>
    </location>
</feature>
<dbReference type="PANTHER" id="PTHR30011">
    <property type="entry name" value="ALKANESULFONATE MONOOXYGENASE-RELATED"/>
    <property type="match status" value="1"/>
</dbReference>
<protein>
    <submittedName>
        <fullName evidence="6">LLM class flavin-dependent oxidoreductase</fullName>
    </submittedName>
</protein>
<keyword evidence="2" id="KW-0288">FMN</keyword>
<dbReference type="InterPro" id="IPR036661">
    <property type="entry name" value="Luciferase-like_sf"/>
</dbReference>
<keyword evidence="4" id="KW-0503">Monooxygenase</keyword>
<dbReference type="GO" id="GO:0004497">
    <property type="term" value="F:monooxygenase activity"/>
    <property type="evidence" value="ECO:0007669"/>
    <property type="project" value="UniProtKB-KW"/>
</dbReference>
<evidence type="ECO:0000256" key="3">
    <source>
        <dbReference type="ARBA" id="ARBA00023002"/>
    </source>
</evidence>
<evidence type="ECO:0000256" key="4">
    <source>
        <dbReference type="ARBA" id="ARBA00023033"/>
    </source>
</evidence>
<dbReference type="InterPro" id="IPR051260">
    <property type="entry name" value="Diverse_substr_monoxygenases"/>
</dbReference>
<evidence type="ECO:0000256" key="2">
    <source>
        <dbReference type="ARBA" id="ARBA00022643"/>
    </source>
</evidence>
<evidence type="ECO:0000256" key="1">
    <source>
        <dbReference type="ARBA" id="ARBA00022630"/>
    </source>
</evidence>
<keyword evidence="1" id="KW-0285">Flavoprotein</keyword>
<dbReference type="EMBL" id="VDMQ01000007">
    <property type="protein sequence ID" value="TNM54113.1"/>
    <property type="molecule type" value="Genomic_DNA"/>
</dbReference>
<dbReference type="Proteomes" id="UP000314223">
    <property type="component" value="Unassembled WGS sequence"/>
</dbReference>
<reference evidence="6 7" key="1">
    <citation type="submission" date="2019-06" db="EMBL/GenBank/DDBJ databases">
        <authorList>
            <person name="Mardanova A.M."/>
            <person name="Pudova D.S."/>
            <person name="Shagimardanova E.I."/>
            <person name="Gogoleva N.E."/>
            <person name="Lutfullin M.T."/>
            <person name="Hadieva G.F."/>
            <person name="Sharipova M.R."/>
        </authorList>
    </citation>
    <scope>NUCLEOTIDE SEQUENCE [LARGE SCALE GENOMIC DNA]</scope>
    <source>
        <strain evidence="6 7">MG-1</strain>
    </source>
</reference>
<sequence length="321" mass="33551">MSVIIATTLNPDPISGPATAKTLDGHADFALVPDDFTGYDALEFASWLGPLTSRLGIVPEVRATHLEPFHLATASATLDYAARARAGLAVGISSTPAEAALFGRRGPAPAPAAWAEAASVIDVIRRLWDSWDDDAIIRDEATDRYIDRDRLHYIEAQVQDSTGVDYSVLGPSITPRPPQGHPPIIVRAEAGNEAARGAADIVLADEAAGTISLEDLRTELDPGVPVLTVLPAPTNRAEVAELVSSVRILVERGASGVLLTASAENQLDFSVRLVSEILPALHAAGLRDTPEVVAALGGGSDASDLRGRLGLAPAVSLYADA</sequence>
<dbReference type="RefSeq" id="WP_139469103.1">
    <property type="nucleotide sequence ID" value="NZ_VDMQ01000007.1"/>
</dbReference>